<name>A0ABN8JCG4_9HYPH</name>
<comment type="caution">
    <text evidence="1">The sequence shown here is derived from an EMBL/GenBank/DDBJ whole genome shotgun (WGS) entry which is preliminary data.</text>
</comment>
<proteinExistence type="predicted"/>
<dbReference type="Proteomes" id="UP001153050">
    <property type="component" value="Unassembled WGS sequence"/>
</dbReference>
<organism evidence="1 2">
    <name type="scientific">Mesorhizobium escarrei</name>
    <dbReference type="NCBI Taxonomy" id="666018"/>
    <lineage>
        <taxon>Bacteria</taxon>
        <taxon>Pseudomonadati</taxon>
        <taxon>Pseudomonadota</taxon>
        <taxon>Alphaproteobacteria</taxon>
        <taxon>Hyphomicrobiales</taxon>
        <taxon>Phyllobacteriaceae</taxon>
        <taxon>Mesorhizobium</taxon>
    </lineage>
</organism>
<sequence length="51" mass="5513">MPKSAASLQRPNANLHFLNGMVGASQASLGRIDNGLDIASSAWLICWRPYL</sequence>
<dbReference type="EMBL" id="CAKXZT010000024">
    <property type="protein sequence ID" value="CAH2395805.1"/>
    <property type="molecule type" value="Genomic_DNA"/>
</dbReference>
<accession>A0ABN8JCG4</accession>
<protein>
    <submittedName>
        <fullName evidence="1">Uncharacterized protein</fullName>
    </submittedName>
</protein>
<dbReference type="RefSeq" id="WP_254016613.1">
    <property type="nucleotide sequence ID" value="NZ_CAKXZT010000024.1"/>
</dbReference>
<keyword evidence="2" id="KW-1185">Reference proteome</keyword>
<gene>
    <name evidence="1" type="ORF">MES5069_120006</name>
</gene>
<evidence type="ECO:0000313" key="2">
    <source>
        <dbReference type="Proteomes" id="UP001153050"/>
    </source>
</evidence>
<evidence type="ECO:0000313" key="1">
    <source>
        <dbReference type="EMBL" id="CAH2395805.1"/>
    </source>
</evidence>
<reference evidence="1 2" key="1">
    <citation type="submission" date="2022-03" db="EMBL/GenBank/DDBJ databases">
        <authorList>
            <person name="Brunel B."/>
        </authorList>
    </citation>
    <scope>NUCLEOTIDE SEQUENCE [LARGE SCALE GENOMIC DNA]</scope>
    <source>
        <strain evidence="1">STM5069sample</strain>
    </source>
</reference>